<evidence type="ECO:0000256" key="1">
    <source>
        <dbReference type="ARBA" id="ARBA00004173"/>
    </source>
</evidence>
<proteinExistence type="predicted"/>
<dbReference type="InterPro" id="IPR048280">
    <property type="entry name" value="COX6B-like"/>
</dbReference>
<dbReference type="VEuPathDB" id="PlasmoDB:PKNH_1213600"/>
<dbReference type="EMBL" id="NETL01000025">
    <property type="protein sequence ID" value="OTN65439.1"/>
    <property type="molecule type" value="Genomic_DNA"/>
</dbReference>
<evidence type="ECO:0000256" key="3">
    <source>
        <dbReference type="ARBA" id="ARBA00023157"/>
    </source>
</evidence>
<sequence length="84" mass="9471">MSKEIDSMKPYFPAVIKGCESASDKFFKCLNENLQPQGNEKVTSGGISQCHPLKVNYEKCMEEKLEKVNKNSLTFLTSYKGSNE</sequence>
<dbReference type="OMA" id="NYEKCME"/>
<accession>A0A1Y3DMP8</accession>
<dbReference type="Proteomes" id="UP000195012">
    <property type="component" value="Unassembled WGS sequence"/>
</dbReference>
<dbReference type="eggNOG" id="ENOG502QXZ7">
    <property type="taxonomic scope" value="Eukaryota"/>
</dbReference>
<protein>
    <recommendedName>
        <fullName evidence="6">Cytochrome c oxidase assembly protein</fullName>
    </recommendedName>
</protein>
<reference evidence="4 5" key="1">
    <citation type="submission" date="2017-05" db="EMBL/GenBank/DDBJ databases">
        <title>PacBio assembly of a Plasmodium knowlesi genome sequence with Hi-C correction and manual annotation of the SICAvar gene family.</title>
        <authorList>
            <person name="Lapp S.A."/>
            <person name="Geraldo J.A."/>
            <person name="Chien J.-T."/>
            <person name="Ay F."/>
            <person name="Pakala S.B."/>
            <person name="Batugedara G."/>
            <person name="Humphrey J.C."/>
            <person name="Debarry J.D."/>
            <person name="Le Roch K.G."/>
            <person name="Galinski M.R."/>
            <person name="Kissinger J.C."/>
        </authorList>
    </citation>
    <scope>NUCLEOTIDE SEQUENCE [LARGE SCALE GENOMIC DNA]</scope>
    <source>
        <strain evidence="5">Malayan Strain Pk1 (A+)</strain>
    </source>
</reference>
<evidence type="ECO:0000313" key="5">
    <source>
        <dbReference type="Proteomes" id="UP000195012"/>
    </source>
</evidence>
<organism evidence="4 5">
    <name type="scientific">Plasmodium knowlesi</name>
    <dbReference type="NCBI Taxonomy" id="5850"/>
    <lineage>
        <taxon>Eukaryota</taxon>
        <taxon>Sar</taxon>
        <taxon>Alveolata</taxon>
        <taxon>Apicomplexa</taxon>
        <taxon>Aconoidasida</taxon>
        <taxon>Haemosporida</taxon>
        <taxon>Plasmodiidae</taxon>
        <taxon>Plasmodium</taxon>
        <taxon>Plasmodium (Plasmodium)</taxon>
    </lineage>
</organism>
<gene>
    <name evidence="4" type="ORF">PKNOH_S110084100</name>
</gene>
<keyword evidence="2" id="KW-0496">Mitochondrion</keyword>
<dbReference type="VEuPathDB" id="PlasmoDB:PKA1H_120017800"/>
<dbReference type="AlphaFoldDB" id="A0A1Y3DMP8"/>
<comment type="caution">
    <text evidence="4">The sequence shown here is derived from an EMBL/GenBank/DDBJ whole genome shotgun (WGS) entry which is preliminary data.</text>
</comment>
<comment type="subcellular location">
    <subcellularLocation>
        <location evidence="1">Mitochondrion</location>
    </subcellularLocation>
</comment>
<dbReference type="Pfam" id="PF02297">
    <property type="entry name" value="COX6B"/>
    <property type="match status" value="1"/>
</dbReference>
<evidence type="ECO:0000256" key="2">
    <source>
        <dbReference type="ARBA" id="ARBA00023128"/>
    </source>
</evidence>
<dbReference type="GO" id="GO:0005739">
    <property type="term" value="C:mitochondrion"/>
    <property type="evidence" value="ECO:0007669"/>
    <property type="project" value="UniProtKB-SubCell"/>
</dbReference>
<dbReference type="VEuPathDB" id="PlasmoDB:PKNOH_S110084100"/>
<evidence type="ECO:0000313" key="4">
    <source>
        <dbReference type="EMBL" id="OTN65439.1"/>
    </source>
</evidence>
<evidence type="ECO:0008006" key="6">
    <source>
        <dbReference type="Google" id="ProtNLM"/>
    </source>
</evidence>
<name>A0A1Y3DMP8_PLAKN</name>
<dbReference type="OrthoDB" id="368431at2759"/>
<keyword evidence="3" id="KW-1015">Disulfide bond</keyword>